<reference evidence="3 4" key="1">
    <citation type="submission" date="2017-04" db="EMBL/GenBank/DDBJ databases">
        <title>Draft genome sequence of Zooshikella ganghwensis VG4 isolated from Red Sea sediments.</title>
        <authorList>
            <person name="Rehman Z."/>
            <person name="Alam I."/>
            <person name="Kamau A."/>
            <person name="Bajic V."/>
            <person name="Leiknes T."/>
        </authorList>
    </citation>
    <scope>NUCLEOTIDE SEQUENCE [LARGE SCALE GENOMIC DNA]</scope>
    <source>
        <strain evidence="3 4">VG4</strain>
    </source>
</reference>
<gene>
    <name evidence="3" type="ORF">B9G39_03820</name>
</gene>
<evidence type="ECO:0000256" key="1">
    <source>
        <dbReference type="SAM" id="MobiDB-lite"/>
    </source>
</evidence>
<dbReference type="PANTHER" id="PTHR11102:SF160">
    <property type="entry name" value="ERAD-ASSOCIATED E3 UBIQUITIN-PROTEIN LIGASE COMPONENT HRD3"/>
    <property type="match status" value="1"/>
</dbReference>
<dbReference type="InterPro" id="IPR006597">
    <property type="entry name" value="Sel1-like"/>
</dbReference>
<feature type="signal peptide" evidence="2">
    <location>
        <begin position="1"/>
        <end position="22"/>
    </location>
</feature>
<dbReference type="EMBL" id="NDXW01000001">
    <property type="protein sequence ID" value="RDH42642.1"/>
    <property type="molecule type" value="Genomic_DNA"/>
</dbReference>
<sequence>MRLLLLWTGFLLTFHVTQLVQATEINGFQYGLSELLIPASERCNILPEEPNLAAAVVACEEAASQGDPQAQFLLGELYLIGQVIPQDYDKAKLWFEKASTNGHAKAQYQLAFMYYRGEGMKQDYTQAYIMMKMAAVNGYTDAIDVSDEIGSLMDRDQRALAFYTLSKIFQDFAQQLKQTTPSHLELHSKPQNSGHSTHQEASP</sequence>
<dbReference type="Proteomes" id="UP000257039">
    <property type="component" value="Unassembled WGS sequence"/>
</dbReference>
<dbReference type="Pfam" id="PF08238">
    <property type="entry name" value="Sel1"/>
    <property type="match status" value="2"/>
</dbReference>
<evidence type="ECO:0000313" key="3">
    <source>
        <dbReference type="EMBL" id="RDH42642.1"/>
    </source>
</evidence>
<dbReference type="SMART" id="SM00671">
    <property type="entry name" value="SEL1"/>
    <property type="match status" value="2"/>
</dbReference>
<keyword evidence="4" id="KW-1185">Reference proteome</keyword>
<protein>
    <submittedName>
        <fullName evidence="3">Sel1 repeat family protein</fullName>
    </submittedName>
</protein>
<dbReference type="InterPro" id="IPR050767">
    <property type="entry name" value="Sel1_AlgK"/>
</dbReference>
<feature type="compositionally biased region" description="Polar residues" evidence="1">
    <location>
        <begin position="189"/>
        <end position="203"/>
    </location>
</feature>
<evidence type="ECO:0000256" key="2">
    <source>
        <dbReference type="SAM" id="SignalP"/>
    </source>
</evidence>
<dbReference type="SUPFAM" id="SSF81901">
    <property type="entry name" value="HCP-like"/>
    <property type="match status" value="1"/>
</dbReference>
<dbReference type="AlphaFoldDB" id="A0A4P9VLC2"/>
<name>A0A4P9VLC2_9GAMM</name>
<feature type="region of interest" description="Disordered" evidence="1">
    <location>
        <begin position="180"/>
        <end position="203"/>
    </location>
</feature>
<comment type="caution">
    <text evidence="3">The sequence shown here is derived from an EMBL/GenBank/DDBJ whole genome shotgun (WGS) entry which is preliminary data.</text>
</comment>
<dbReference type="RefSeq" id="WP_094786116.1">
    <property type="nucleotide sequence ID" value="NZ_NDXW01000001.1"/>
</dbReference>
<dbReference type="InterPro" id="IPR011990">
    <property type="entry name" value="TPR-like_helical_dom_sf"/>
</dbReference>
<evidence type="ECO:0000313" key="4">
    <source>
        <dbReference type="Proteomes" id="UP000257039"/>
    </source>
</evidence>
<feature type="chain" id="PRO_5020671977" evidence="2">
    <location>
        <begin position="23"/>
        <end position="203"/>
    </location>
</feature>
<organism evidence="3 4">
    <name type="scientific">Zooshikella ganghwensis</name>
    <dbReference type="NCBI Taxonomy" id="202772"/>
    <lineage>
        <taxon>Bacteria</taxon>
        <taxon>Pseudomonadati</taxon>
        <taxon>Pseudomonadota</taxon>
        <taxon>Gammaproteobacteria</taxon>
        <taxon>Oceanospirillales</taxon>
        <taxon>Zooshikellaceae</taxon>
        <taxon>Zooshikella</taxon>
    </lineage>
</organism>
<proteinExistence type="predicted"/>
<accession>A0A4P9VLC2</accession>
<dbReference type="Gene3D" id="1.25.40.10">
    <property type="entry name" value="Tetratricopeptide repeat domain"/>
    <property type="match status" value="1"/>
</dbReference>
<keyword evidence="2" id="KW-0732">Signal</keyword>
<dbReference type="PANTHER" id="PTHR11102">
    <property type="entry name" value="SEL-1-LIKE PROTEIN"/>
    <property type="match status" value="1"/>
</dbReference>